<dbReference type="SUPFAM" id="SSF53335">
    <property type="entry name" value="S-adenosyl-L-methionine-dependent methyltransferases"/>
    <property type="match status" value="1"/>
</dbReference>
<organism evidence="2 3">
    <name type="scientific">candidate division WOR-1 bacterium RIFCSPHIGHO2_01_FULL_53_15</name>
    <dbReference type="NCBI Taxonomy" id="1802564"/>
    <lineage>
        <taxon>Bacteria</taxon>
        <taxon>Bacillati</taxon>
        <taxon>Saganbacteria</taxon>
    </lineage>
</organism>
<sequence>MDKAAQVAYFEGLLAQHGTNYLALDWNSTDSQRLRFKVLKELFIYGKKASGISLLDVGCGLGDLYGFFKADGLLSRNKINYSGYDISPKLIEAARKRYTDAKFEVKDIIEERHVPKFDYIICSGVFNIRTTDRLDHLNFVKEMMFRMYDLASFGVGINFLSEGGLPAARAEDVESGRYFFFNPEEILNYSRFVATRYIIRHDYHPGDFTLYLLK</sequence>
<protein>
    <recommendedName>
        <fullName evidence="1">Methyltransferase domain-containing protein</fullName>
    </recommendedName>
</protein>
<evidence type="ECO:0000313" key="2">
    <source>
        <dbReference type="EMBL" id="OGB89399.1"/>
    </source>
</evidence>
<evidence type="ECO:0000259" key="1">
    <source>
        <dbReference type="Pfam" id="PF13847"/>
    </source>
</evidence>
<dbReference type="CDD" id="cd02440">
    <property type="entry name" value="AdoMet_MTases"/>
    <property type="match status" value="1"/>
</dbReference>
<accession>A0A1F4Q0J2</accession>
<dbReference type="Pfam" id="PF13847">
    <property type="entry name" value="Methyltransf_31"/>
    <property type="match status" value="1"/>
</dbReference>
<proteinExistence type="predicted"/>
<dbReference type="AlphaFoldDB" id="A0A1F4Q0J2"/>
<name>A0A1F4Q0J2_UNCSA</name>
<dbReference type="InterPro" id="IPR025714">
    <property type="entry name" value="Methyltranfer_dom"/>
</dbReference>
<gene>
    <name evidence="2" type="ORF">A2625_07920</name>
</gene>
<dbReference type="Proteomes" id="UP000178724">
    <property type="component" value="Unassembled WGS sequence"/>
</dbReference>
<dbReference type="Gene3D" id="3.40.50.150">
    <property type="entry name" value="Vaccinia Virus protein VP39"/>
    <property type="match status" value="1"/>
</dbReference>
<feature type="domain" description="Methyltransferase" evidence="1">
    <location>
        <begin position="50"/>
        <end position="127"/>
    </location>
</feature>
<comment type="caution">
    <text evidence="2">The sequence shown here is derived from an EMBL/GenBank/DDBJ whole genome shotgun (WGS) entry which is preliminary data.</text>
</comment>
<reference evidence="2 3" key="1">
    <citation type="journal article" date="2016" name="Nat. Commun.">
        <title>Thousands of microbial genomes shed light on interconnected biogeochemical processes in an aquifer system.</title>
        <authorList>
            <person name="Anantharaman K."/>
            <person name="Brown C.T."/>
            <person name="Hug L.A."/>
            <person name="Sharon I."/>
            <person name="Castelle C.J."/>
            <person name="Probst A.J."/>
            <person name="Thomas B.C."/>
            <person name="Singh A."/>
            <person name="Wilkins M.J."/>
            <person name="Karaoz U."/>
            <person name="Brodie E.L."/>
            <person name="Williams K.H."/>
            <person name="Hubbard S.S."/>
            <person name="Banfield J.F."/>
        </authorList>
    </citation>
    <scope>NUCLEOTIDE SEQUENCE [LARGE SCALE GENOMIC DNA]</scope>
</reference>
<dbReference type="EMBL" id="METM01000026">
    <property type="protein sequence ID" value="OGB89399.1"/>
    <property type="molecule type" value="Genomic_DNA"/>
</dbReference>
<dbReference type="InterPro" id="IPR029063">
    <property type="entry name" value="SAM-dependent_MTases_sf"/>
</dbReference>
<evidence type="ECO:0000313" key="3">
    <source>
        <dbReference type="Proteomes" id="UP000178724"/>
    </source>
</evidence>